<name>A0A167RVH1_9HYPO</name>
<evidence type="ECO:0000256" key="1">
    <source>
        <dbReference type="ARBA" id="ARBA00004389"/>
    </source>
</evidence>
<gene>
    <name evidence="14" type="ORF">SPI_06181</name>
</gene>
<comment type="subcellular location">
    <subcellularLocation>
        <location evidence="1">Endoplasmic reticulum membrane</location>
        <topology evidence="1">Single-pass membrane protein</topology>
    </subcellularLocation>
</comment>
<evidence type="ECO:0000256" key="3">
    <source>
        <dbReference type="ARBA" id="ARBA00020256"/>
    </source>
</evidence>
<dbReference type="EMBL" id="AZHD01000011">
    <property type="protein sequence ID" value="OAA58979.1"/>
    <property type="molecule type" value="Genomic_DNA"/>
</dbReference>
<evidence type="ECO:0000256" key="10">
    <source>
        <dbReference type="ARBA" id="ARBA00023170"/>
    </source>
</evidence>
<keyword evidence="9 12" id="KW-0472">Membrane</keyword>
<sequence length="342" mass="35236">MDVDLAERARLFFAWILTPSAPVFVLGLAVVLLAPVLLHLYLARSAAYITLPSVFVVGPAGAGKTALVTLLERRSTEPAATHTSQVSHAVELAVRADNSGGDGDGGRRQRQSDTYRTDLDAAGATAKKFLLVDTPGHGKLRGATLARLARAGRIGKAGKGGGAGDVGGGTGGGGSASDGNLKAIVFMVDAAALTEPEAGSTTASAAPYLYDLLLSLQKARVSSSSSASSTSMPDLPILVAANKADLFTALPAPRVQSYLEAELGRLRATRSKGLLDSSVGADEVGADGVADESETWLGAYGTERFAFDQLREFGIAVDVVGGNVVGEGPGVDKWWSWLADKI</sequence>
<accession>A0A167RVH1</accession>
<evidence type="ECO:0000256" key="5">
    <source>
        <dbReference type="ARBA" id="ARBA00022741"/>
    </source>
</evidence>
<evidence type="ECO:0000256" key="8">
    <source>
        <dbReference type="ARBA" id="ARBA00023134"/>
    </source>
</evidence>
<reference evidence="14 15" key="1">
    <citation type="journal article" date="2016" name="Genome Biol. Evol.">
        <title>Divergent and convergent evolution of fungal pathogenicity.</title>
        <authorList>
            <person name="Shang Y."/>
            <person name="Xiao G."/>
            <person name="Zheng P."/>
            <person name="Cen K."/>
            <person name="Zhan S."/>
            <person name="Wang C."/>
        </authorList>
    </citation>
    <scope>NUCLEOTIDE SEQUENCE [LARGE SCALE GENOMIC DNA]</scope>
    <source>
        <strain evidence="14 15">RCEF 264</strain>
    </source>
</reference>
<keyword evidence="15" id="KW-1185">Reference proteome</keyword>
<dbReference type="AlphaFoldDB" id="A0A167RVH1"/>
<dbReference type="InterPro" id="IPR019009">
    <property type="entry name" value="SRP_receptor_beta_su"/>
</dbReference>
<dbReference type="InterPro" id="IPR003593">
    <property type="entry name" value="AAA+_ATPase"/>
</dbReference>
<evidence type="ECO:0000259" key="13">
    <source>
        <dbReference type="SMART" id="SM00382"/>
    </source>
</evidence>
<evidence type="ECO:0000256" key="6">
    <source>
        <dbReference type="ARBA" id="ARBA00022824"/>
    </source>
</evidence>
<dbReference type="Pfam" id="PF09439">
    <property type="entry name" value="SRPRB"/>
    <property type="match status" value="1"/>
</dbReference>
<dbReference type="SMART" id="SM00382">
    <property type="entry name" value="AAA"/>
    <property type="match status" value="1"/>
</dbReference>
<keyword evidence="10 14" id="KW-0675">Receptor</keyword>
<protein>
    <recommendedName>
        <fullName evidence="3">Signal recognition particle receptor subunit beta</fullName>
    </recommendedName>
</protein>
<dbReference type="Proteomes" id="UP000076874">
    <property type="component" value="Unassembled WGS sequence"/>
</dbReference>
<keyword evidence="7 12" id="KW-1133">Transmembrane helix</keyword>
<evidence type="ECO:0000256" key="9">
    <source>
        <dbReference type="ARBA" id="ARBA00023136"/>
    </source>
</evidence>
<feature type="region of interest" description="Disordered" evidence="11">
    <location>
        <begin position="96"/>
        <end position="116"/>
    </location>
</feature>
<dbReference type="Gene3D" id="3.40.50.300">
    <property type="entry name" value="P-loop containing nucleotide triphosphate hydrolases"/>
    <property type="match status" value="1"/>
</dbReference>
<keyword evidence="8" id="KW-0342">GTP-binding</keyword>
<keyword evidence="6" id="KW-0256">Endoplasmic reticulum</keyword>
<dbReference type="STRING" id="1081102.A0A167RVH1"/>
<proteinExistence type="inferred from homology"/>
<dbReference type="SUPFAM" id="SSF52540">
    <property type="entry name" value="P-loop containing nucleoside triphosphate hydrolases"/>
    <property type="match status" value="1"/>
</dbReference>
<dbReference type="GO" id="GO:0005789">
    <property type="term" value="C:endoplasmic reticulum membrane"/>
    <property type="evidence" value="ECO:0007669"/>
    <property type="project" value="UniProtKB-SubCell"/>
</dbReference>
<feature type="compositionally biased region" description="Basic and acidic residues" evidence="11">
    <location>
        <begin position="104"/>
        <end position="116"/>
    </location>
</feature>
<evidence type="ECO:0000256" key="4">
    <source>
        <dbReference type="ARBA" id="ARBA00022692"/>
    </source>
</evidence>
<dbReference type="OrthoDB" id="41266at2759"/>
<comment type="caution">
    <text evidence="14">The sequence shown here is derived from an EMBL/GenBank/DDBJ whole genome shotgun (WGS) entry which is preliminary data.</text>
</comment>
<evidence type="ECO:0000256" key="7">
    <source>
        <dbReference type="ARBA" id="ARBA00022989"/>
    </source>
</evidence>
<evidence type="ECO:0000256" key="11">
    <source>
        <dbReference type="SAM" id="MobiDB-lite"/>
    </source>
</evidence>
<feature type="domain" description="AAA+ ATPase" evidence="13">
    <location>
        <begin position="50"/>
        <end position="265"/>
    </location>
</feature>
<organism evidence="14 15">
    <name type="scientific">Niveomyces insectorum RCEF 264</name>
    <dbReference type="NCBI Taxonomy" id="1081102"/>
    <lineage>
        <taxon>Eukaryota</taxon>
        <taxon>Fungi</taxon>
        <taxon>Dikarya</taxon>
        <taxon>Ascomycota</taxon>
        <taxon>Pezizomycotina</taxon>
        <taxon>Sordariomycetes</taxon>
        <taxon>Hypocreomycetidae</taxon>
        <taxon>Hypocreales</taxon>
        <taxon>Cordycipitaceae</taxon>
        <taxon>Niveomyces</taxon>
    </lineage>
</organism>
<dbReference type="GO" id="GO:0005525">
    <property type="term" value="F:GTP binding"/>
    <property type="evidence" value="ECO:0007669"/>
    <property type="project" value="UniProtKB-KW"/>
</dbReference>
<feature type="transmembrane region" description="Helical" evidence="12">
    <location>
        <begin position="12"/>
        <end position="42"/>
    </location>
</feature>
<comment type="similarity">
    <text evidence="2">Belongs to the SRP receptor beta subunit family.</text>
</comment>
<evidence type="ECO:0000313" key="15">
    <source>
        <dbReference type="Proteomes" id="UP000076874"/>
    </source>
</evidence>
<dbReference type="InterPro" id="IPR027417">
    <property type="entry name" value="P-loop_NTPase"/>
</dbReference>
<evidence type="ECO:0000256" key="12">
    <source>
        <dbReference type="SAM" id="Phobius"/>
    </source>
</evidence>
<evidence type="ECO:0000256" key="2">
    <source>
        <dbReference type="ARBA" id="ARBA00005619"/>
    </source>
</evidence>
<keyword evidence="4 12" id="KW-0812">Transmembrane</keyword>
<keyword evidence="5" id="KW-0547">Nucleotide-binding</keyword>
<evidence type="ECO:0000313" key="14">
    <source>
        <dbReference type="EMBL" id="OAA58979.1"/>
    </source>
</evidence>